<evidence type="ECO:0008006" key="3">
    <source>
        <dbReference type="Google" id="ProtNLM"/>
    </source>
</evidence>
<dbReference type="HOGENOM" id="CLU_152700_1_0_1"/>
<dbReference type="PhylomeDB" id="A7TRE1"/>
<name>A7TRE1_VANPO</name>
<dbReference type="KEGG" id="vpo:Kpol_440p1"/>
<dbReference type="GO" id="GO:0046933">
    <property type="term" value="F:proton-transporting ATP synthase activity, rotational mechanism"/>
    <property type="evidence" value="ECO:0007669"/>
    <property type="project" value="EnsemblFungi"/>
</dbReference>
<protein>
    <recommendedName>
        <fullName evidence="3">ATP synthase f chain, mitochondrial</fullName>
    </recommendedName>
</protein>
<dbReference type="PANTHER" id="PTHR28161:SF1">
    <property type="entry name" value="ATP SYNTHASE SUBUNIT F, MITOCHONDRIAL"/>
    <property type="match status" value="1"/>
</dbReference>
<sequence>MFRSIVAKRGLSTLIPPKVVSPKNLTGASNAKRIEQVVKFYQSLPQGKAVQQQPSGVIGRYKAKFFDGDNASGKPILHLALAVLTLGYTMEYYFHLRHHKHDEHH</sequence>
<dbReference type="InParanoid" id="A7TRE1"/>
<reference evidence="1 2" key="1">
    <citation type="journal article" date="2007" name="Proc. Natl. Acad. Sci. U.S.A.">
        <title>Independent sorting-out of thousands of duplicated gene pairs in two yeast species descended from a whole-genome duplication.</title>
        <authorList>
            <person name="Scannell D.R."/>
            <person name="Frank A.C."/>
            <person name="Conant G.C."/>
            <person name="Byrne K.P."/>
            <person name="Woolfit M."/>
            <person name="Wolfe K.H."/>
        </authorList>
    </citation>
    <scope>NUCLEOTIDE SEQUENCE [LARGE SCALE GENOMIC DNA]</scope>
    <source>
        <strain evidence="2">ATCC 22028 / DSM 70294 / BCRC 21397 / CBS 2163 / NBRC 10782 / NRRL Y-8283 / UCD 57-17</strain>
    </source>
</reference>
<dbReference type="FunCoup" id="A7TRE1">
    <property type="interactions" value="122"/>
</dbReference>
<dbReference type="Proteomes" id="UP000000267">
    <property type="component" value="Unassembled WGS sequence"/>
</dbReference>
<dbReference type="GO" id="GO:0016887">
    <property type="term" value="F:ATP hydrolysis activity"/>
    <property type="evidence" value="ECO:0007669"/>
    <property type="project" value="EnsemblFungi"/>
</dbReference>
<dbReference type="OMA" id="TIDYQMH"/>
<proteinExistence type="predicted"/>
<dbReference type="GeneID" id="5543209"/>
<dbReference type="GO" id="GO:0045259">
    <property type="term" value="C:proton-transporting ATP synthase complex"/>
    <property type="evidence" value="ECO:0007669"/>
    <property type="project" value="EnsemblFungi"/>
</dbReference>
<dbReference type="Pfam" id="PF10791">
    <property type="entry name" value="F1F0-ATPsyn_F"/>
    <property type="match status" value="1"/>
</dbReference>
<dbReference type="EMBL" id="DS480477">
    <property type="protein sequence ID" value="EDO15155.1"/>
    <property type="molecule type" value="Genomic_DNA"/>
</dbReference>
<dbReference type="PANTHER" id="PTHR28161">
    <property type="entry name" value="ATP SYNTHASE SUBUNIT F, MITOCHONDRIAL"/>
    <property type="match status" value="1"/>
</dbReference>
<dbReference type="OrthoDB" id="5561579at2759"/>
<dbReference type="GO" id="GO:0005743">
    <property type="term" value="C:mitochondrial inner membrane"/>
    <property type="evidence" value="ECO:0007669"/>
    <property type="project" value="EnsemblFungi"/>
</dbReference>
<dbReference type="InterPro" id="IPR019727">
    <property type="entry name" value="ATP_synth_F0_fsu_mt_fun"/>
</dbReference>
<keyword evidence="2" id="KW-1185">Reference proteome</keyword>
<organism evidence="2">
    <name type="scientific">Vanderwaltozyma polyspora (strain ATCC 22028 / DSM 70294 / BCRC 21397 / CBS 2163 / NBRC 10782 / NRRL Y-8283 / UCD 57-17)</name>
    <name type="common">Kluyveromyces polysporus</name>
    <dbReference type="NCBI Taxonomy" id="436907"/>
    <lineage>
        <taxon>Eukaryota</taxon>
        <taxon>Fungi</taxon>
        <taxon>Dikarya</taxon>
        <taxon>Ascomycota</taxon>
        <taxon>Saccharomycotina</taxon>
        <taxon>Saccharomycetes</taxon>
        <taxon>Saccharomycetales</taxon>
        <taxon>Saccharomycetaceae</taxon>
        <taxon>Vanderwaltozyma</taxon>
    </lineage>
</organism>
<dbReference type="STRING" id="436907.A7TRE1"/>
<dbReference type="eggNOG" id="ENOG502S739">
    <property type="taxonomic scope" value="Eukaryota"/>
</dbReference>
<gene>
    <name evidence="1" type="ORF">Kpol_440p1</name>
</gene>
<evidence type="ECO:0000313" key="2">
    <source>
        <dbReference type="Proteomes" id="UP000000267"/>
    </source>
</evidence>
<accession>A7TRE1</accession>
<dbReference type="AlphaFoldDB" id="A7TRE1"/>
<dbReference type="RefSeq" id="XP_001643013.1">
    <property type="nucleotide sequence ID" value="XM_001642963.1"/>
</dbReference>
<evidence type="ECO:0000313" key="1">
    <source>
        <dbReference type="EMBL" id="EDO15155.1"/>
    </source>
</evidence>